<dbReference type="Proteomes" id="UP000432464">
    <property type="component" value="Unassembled WGS sequence"/>
</dbReference>
<evidence type="ECO:0000313" key="3">
    <source>
        <dbReference type="Proteomes" id="UP000432464"/>
    </source>
</evidence>
<dbReference type="RefSeq" id="WP_154790147.1">
    <property type="nucleotide sequence ID" value="NZ_WMBB01000011.1"/>
</dbReference>
<protein>
    <submittedName>
        <fullName evidence="2">Uncharacterized protein</fullName>
    </submittedName>
</protein>
<comment type="caution">
    <text evidence="2">The sequence shown here is derived from an EMBL/GenBank/DDBJ whole genome shotgun (WGS) entry which is preliminary data.</text>
</comment>
<dbReference type="EMBL" id="WMBB01000011">
    <property type="protein sequence ID" value="MTE15701.1"/>
    <property type="molecule type" value="Genomic_DNA"/>
</dbReference>
<name>A0A6I3L1X8_9NOCA</name>
<feature type="compositionally biased region" description="Acidic residues" evidence="1">
    <location>
        <begin position="20"/>
        <end position="36"/>
    </location>
</feature>
<sequence>MNSFPTDPMGDPEIPSTAEQLDEDALDADPIEEAADPPDHWEPTDEELSDTLGDDSLVRRLAAEEPEEPDLTPDED</sequence>
<evidence type="ECO:0000313" key="2">
    <source>
        <dbReference type="EMBL" id="MTE15701.1"/>
    </source>
</evidence>
<feature type="region of interest" description="Disordered" evidence="1">
    <location>
        <begin position="1"/>
        <end position="76"/>
    </location>
</feature>
<feature type="compositionally biased region" description="Acidic residues" evidence="1">
    <location>
        <begin position="64"/>
        <end position="76"/>
    </location>
</feature>
<keyword evidence="3" id="KW-1185">Reference proteome</keyword>
<proteinExistence type="predicted"/>
<feature type="compositionally biased region" description="Acidic residues" evidence="1">
    <location>
        <begin position="44"/>
        <end position="53"/>
    </location>
</feature>
<evidence type="ECO:0000256" key="1">
    <source>
        <dbReference type="SAM" id="MobiDB-lite"/>
    </source>
</evidence>
<dbReference type="AlphaFoldDB" id="A0A6I3L1X8"/>
<accession>A0A6I3L1X8</accession>
<reference evidence="2 3" key="1">
    <citation type="submission" date="2019-11" db="EMBL/GenBank/DDBJ databases">
        <title>Nocardia sp. nov. CT2-14 isolated from soil.</title>
        <authorList>
            <person name="Kanchanasin P."/>
            <person name="Tanasupawat S."/>
            <person name="Yuki M."/>
            <person name="Kudo T."/>
        </authorList>
    </citation>
    <scope>NUCLEOTIDE SEQUENCE [LARGE SCALE GENOMIC DNA]</scope>
    <source>
        <strain evidence="2 3">CT2-14</strain>
    </source>
</reference>
<gene>
    <name evidence="2" type="ORF">GLP40_23385</name>
</gene>
<organism evidence="2 3">
    <name type="scientific">Nocardia aurantiaca</name>
    <dbReference type="NCBI Taxonomy" id="2675850"/>
    <lineage>
        <taxon>Bacteria</taxon>
        <taxon>Bacillati</taxon>
        <taxon>Actinomycetota</taxon>
        <taxon>Actinomycetes</taxon>
        <taxon>Mycobacteriales</taxon>
        <taxon>Nocardiaceae</taxon>
        <taxon>Nocardia</taxon>
    </lineage>
</organism>